<dbReference type="EMBL" id="CAACVS010000078">
    <property type="protein sequence ID" value="VEU36110.1"/>
    <property type="molecule type" value="Genomic_DNA"/>
</dbReference>
<organism evidence="1 2">
    <name type="scientific">Pseudo-nitzschia multistriata</name>
    <dbReference type="NCBI Taxonomy" id="183589"/>
    <lineage>
        <taxon>Eukaryota</taxon>
        <taxon>Sar</taxon>
        <taxon>Stramenopiles</taxon>
        <taxon>Ochrophyta</taxon>
        <taxon>Bacillariophyta</taxon>
        <taxon>Bacillariophyceae</taxon>
        <taxon>Bacillariophycidae</taxon>
        <taxon>Bacillariales</taxon>
        <taxon>Bacillariaceae</taxon>
        <taxon>Pseudo-nitzschia</taxon>
    </lineage>
</organism>
<dbReference type="Proteomes" id="UP000291116">
    <property type="component" value="Unassembled WGS sequence"/>
</dbReference>
<name>A0A448Z266_9STRA</name>
<protein>
    <submittedName>
        <fullName evidence="1">Uncharacterized protein</fullName>
    </submittedName>
</protein>
<proteinExistence type="predicted"/>
<evidence type="ECO:0000313" key="1">
    <source>
        <dbReference type="EMBL" id="VEU36110.1"/>
    </source>
</evidence>
<reference evidence="1 2" key="1">
    <citation type="submission" date="2019-01" db="EMBL/GenBank/DDBJ databases">
        <authorList>
            <person name="Ferrante I. M."/>
        </authorList>
    </citation>
    <scope>NUCLEOTIDE SEQUENCE [LARGE SCALE GENOMIC DNA]</scope>
    <source>
        <strain evidence="1 2">B856</strain>
    </source>
</reference>
<sequence>MSSLSPQGFTIVVLDTPEVDKNVSALSFQNKMSPILEVDGGLVVPMLLQSTTLGAPPFVLAVPDRFVAIARTELTTPSNSTARWTSFETPGPAPAAMARTVTFPSLAALSRPSCFVTSPM</sequence>
<dbReference type="AlphaFoldDB" id="A0A448Z266"/>
<keyword evidence="2" id="KW-1185">Reference proteome</keyword>
<evidence type="ECO:0000313" key="2">
    <source>
        <dbReference type="Proteomes" id="UP000291116"/>
    </source>
</evidence>
<gene>
    <name evidence="1" type="ORF">PSNMU_V1.4_AUG-EV-PASAV3_0028620</name>
</gene>
<accession>A0A448Z266</accession>